<organism evidence="1 2">
    <name type="scientific">Bradyrhizobium sacchari</name>
    <dbReference type="NCBI Taxonomy" id="1399419"/>
    <lineage>
        <taxon>Bacteria</taxon>
        <taxon>Pseudomonadati</taxon>
        <taxon>Pseudomonadota</taxon>
        <taxon>Alphaproteobacteria</taxon>
        <taxon>Hyphomicrobiales</taxon>
        <taxon>Nitrobacteraceae</taxon>
        <taxon>Bradyrhizobium</taxon>
    </lineage>
</organism>
<evidence type="ECO:0000313" key="1">
    <source>
        <dbReference type="EMBL" id="TWB76552.1"/>
    </source>
</evidence>
<gene>
    <name evidence="1" type="ORF">FBZ95_104737</name>
</gene>
<evidence type="ECO:0000313" key="2">
    <source>
        <dbReference type="Proteomes" id="UP000315914"/>
    </source>
</evidence>
<protein>
    <submittedName>
        <fullName evidence="1">Uncharacterized protein</fullName>
    </submittedName>
</protein>
<dbReference type="Proteomes" id="UP000315914">
    <property type="component" value="Unassembled WGS sequence"/>
</dbReference>
<proteinExistence type="predicted"/>
<dbReference type="AlphaFoldDB" id="A0A560ITY1"/>
<name>A0A560ITY1_9BRAD</name>
<keyword evidence="2" id="KW-1185">Reference proteome</keyword>
<comment type="caution">
    <text evidence="1">The sequence shown here is derived from an EMBL/GenBank/DDBJ whole genome shotgun (WGS) entry which is preliminary data.</text>
</comment>
<accession>A0A560ITY1</accession>
<reference evidence="1 2" key="1">
    <citation type="submission" date="2019-06" db="EMBL/GenBank/DDBJ databases">
        <title>Genomic Encyclopedia of Type Strains, Phase IV (KMG-V): Genome sequencing to study the core and pangenomes of soil and plant-associated prokaryotes.</title>
        <authorList>
            <person name="Whitman W."/>
        </authorList>
    </citation>
    <scope>NUCLEOTIDE SEQUENCE [LARGE SCALE GENOMIC DNA]</scope>
    <source>
        <strain evidence="1 2">BR 10556</strain>
    </source>
</reference>
<dbReference type="EMBL" id="VITW01000004">
    <property type="protein sequence ID" value="TWB76552.1"/>
    <property type="molecule type" value="Genomic_DNA"/>
</dbReference>
<sequence>MIKSGAIFLTLILPGLSPGRVQAQGRPIGFLTPSKNIVCQFFTDNGQANDRSVLRCNIMNMESRPRRPADCELDWRHAFKMSRTIVAPRPL</sequence>
<dbReference type="RefSeq" id="WP_245326657.1">
    <property type="nucleotide sequence ID" value="NZ_LWIG01000007.1"/>
</dbReference>